<accession>A1ZGQ2</accession>
<keyword evidence="4 6" id="KW-0472">Membrane</keyword>
<organism evidence="8 9">
    <name type="scientific">Microscilla marina ATCC 23134</name>
    <dbReference type="NCBI Taxonomy" id="313606"/>
    <lineage>
        <taxon>Bacteria</taxon>
        <taxon>Pseudomonadati</taxon>
        <taxon>Bacteroidota</taxon>
        <taxon>Cytophagia</taxon>
        <taxon>Cytophagales</taxon>
        <taxon>Microscillaceae</taxon>
        <taxon>Microscilla</taxon>
    </lineage>
</organism>
<comment type="subcellular location">
    <subcellularLocation>
        <location evidence="1">Membrane</location>
        <topology evidence="1">Single-pass membrane protein</topology>
    </subcellularLocation>
</comment>
<evidence type="ECO:0000259" key="7">
    <source>
        <dbReference type="Pfam" id="PF26002"/>
    </source>
</evidence>
<keyword evidence="3 6" id="KW-1133">Transmembrane helix</keyword>
<evidence type="ECO:0000256" key="2">
    <source>
        <dbReference type="ARBA" id="ARBA00022692"/>
    </source>
</evidence>
<evidence type="ECO:0000256" key="4">
    <source>
        <dbReference type="ARBA" id="ARBA00023136"/>
    </source>
</evidence>
<dbReference type="PRINTS" id="PR01490">
    <property type="entry name" value="RTXTOXIND"/>
</dbReference>
<dbReference type="InterPro" id="IPR050739">
    <property type="entry name" value="MFP"/>
</dbReference>
<dbReference type="PANTHER" id="PTHR30386">
    <property type="entry name" value="MEMBRANE FUSION SUBUNIT OF EMRAB-TOLC MULTIDRUG EFFLUX PUMP"/>
    <property type="match status" value="1"/>
</dbReference>
<keyword evidence="9" id="KW-1185">Reference proteome</keyword>
<keyword evidence="2 6" id="KW-0812">Transmembrane</keyword>
<dbReference type="InterPro" id="IPR058982">
    <property type="entry name" value="Beta-barrel_AprE"/>
</dbReference>
<name>A1ZGQ2_MICM2</name>
<feature type="region of interest" description="Disordered" evidence="5">
    <location>
        <begin position="1"/>
        <end position="30"/>
    </location>
</feature>
<proteinExistence type="predicted"/>
<dbReference type="RefSeq" id="WP_002695008.1">
    <property type="nucleotide sequence ID" value="NZ_AAWS01000006.1"/>
</dbReference>
<dbReference type="OrthoDB" id="7057889at2"/>
<dbReference type="PANTHER" id="PTHR30386:SF26">
    <property type="entry name" value="TRANSPORT PROTEIN COMB"/>
    <property type="match status" value="1"/>
</dbReference>
<reference evidence="8 9" key="1">
    <citation type="submission" date="2007-01" db="EMBL/GenBank/DDBJ databases">
        <authorList>
            <person name="Haygood M."/>
            <person name="Podell S."/>
            <person name="Anderson C."/>
            <person name="Hopkinson B."/>
            <person name="Roe K."/>
            <person name="Barbeau K."/>
            <person name="Gaasterland T."/>
            <person name="Ferriera S."/>
            <person name="Johnson J."/>
            <person name="Kravitz S."/>
            <person name="Beeson K."/>
            <person name="Sutton G."/>
            <person name="Rogers Y.-H."/>
            <person name="Friedman R."/>
            <person name="Frazier M."/>
            <person name="Venter J.C."/>
        </authorList>
    </citation>
    <scope>NUCLEOTIDE SEQUENCE [LARGE SCALE GENOMIC DNA]</scope>
    <source>
        <strain evidence="8 9">ATCC 23134</strain>
    </source>
</reference>
<evidence type="ECO:0000313" key="8">
    <source>
        <dbReference type="EMBL" id="EAY30669.1"/>
    </source>
</evidence>
<dbReference type="AlphaFoldDB" id="A1ZGQ2"/>
<gene>
    <name evidence="8" type="ORF">M23134_03307</name>
</gene>
<sequence length="471" mass="54185">MPEAQETPNNTHSTPTGTIVSTHTPTQKAEEIPDLELRSDEVQEILSYIPHWIIRWGITIVFFTFMVLLTVSWFMKYPDIIHSSIMVTTKTPPQRILARSSGALKLMVKDGQNVKPQEVLGYIQNPTVFEDYQVLKKQITQFQKILNNRQRGTQDLLAFDKVISQQNLKLGELQGAYESFAKTFRELLLFYELSKPENQIQNLQSQIIQYKKLNQNLLSQQRILGKEFKIFNNQYKADSTLAEEKLMARLEFDKTKASLLQQRRALKNGEASIINNRIRINELQNNIGELTLTFREQERTYLLATNNAFQTLRSQVNIWIQRYILTTPVEGKVSFLSYWSDNQFVKPEQTVMAVIPQNKNLIGKINMPVNGSGKVKVGQVVNIRFANYPADEFGMVEGKVERISLIAQASADPQKGSMYTINVSLPNGLKTSYKKDLEFKAEMQGQADIITKDLRLIERIFNQFAKLFDQF</sequence>
<dbReference type="Proteomes" id="UP000004095">
    <property type="component" value="Unassembled WGS sequence"/>
</dbReference>
<dbReference type="Gene3D" id="2.40.30.170">
    <property type="match status" value="1"/>
</dbReference>
<protein>
    <submittedName>
        <fullName evidence="8">Putative hemolysin secretion transport system membrane protein</fullName>
    </submittedName>
</protein>
<comment type="caution">
    <text evidence="8">The sequence shown here is derived from an EMBL/GenBank/DDBJ whole genome shotgun (WGS) entry which is preliminary data.</text>
</comment>
<dbReference type="EMBL" id="AAWS01000006">
    <property type="protein sequence ID" value="EAY30669.1"/>
    <property type="molecule type" value="Genomic_DNA"/>
</dbReference>
<evidence type="ECO:0000256" key="6">
    <source>
        <dbReference type="SAM" id="Phobius"/>
    </source>
</evidence>
<evidence type="ECO:0000313" key="9">
    <source>
        <dbReference type="Proteomes" id="UP000004095"/>
    </source>
</evidence>
<feature type="domain" description="AprE-like beta-barrel" evidence="7">
    <location>
        <begin position="365"/>
        <end position="451"/>
    </location>
</feature>
<evidence type="ECO:0000256" key="5">
    <source>
        <dbReference type="SAM" id="MobiDB-lite"/>
    </source>
</evidence>
<evidence type="ECO:0000256" key="1">
    <source>
        <dbReference type="ARBA" id="ARBA00004167"/>
    </source>
</evidence>
<dbReference type="Pfam" id="PF26002">
    <property type="entry name" value="Beta-barrel_AprE"/>
    <property type="match status" value="1"/>
</dbReference>
<feature type="transmembrane region" description="Helical" evidence="6">
    <location>
        <begin position="53"/>
        <end position="75"/>
    </location>
</feature>
<dbReference type="GO" id="GO:0016020">
    <property type="term" value="C:membrane"/>
    <property type="evidence" value="ECO:0007669"/>
    <property type="project" value="UniProtKB-SubCell"/>
</dbReference>
<dbReference type="eggNOG" id="COG1566">
    <property type="taxonomic scope" value="Bacteria"/>
</dbReference>
<feature type="compositionally biased region" description="Polar residues" evidence="5">
    <location>
        <begin position="1"/>
        <end position="27"/>
    </location>
</feature>
<evidence type="ECO:0000256" key="3">
    <source>
        <dbReference type="ARBA" id="ARBA00022989"/>
    </source>
</evidence>